<organism evidence="9 10">
    <name type="scientific">Methanogenium marinum</name>
    <dbReference type="NCBI Taxonomy" id="348610"/>
    <lineage>
        <taxon>Archaea</taxon>
        <taxon>Methanobacteriati</taxon>
        <taxon>Methanobacteriota</taxon>
        <taxon>Stenosarchaea group</taxon>
        <taxon>Methanomicrobia</taxon>
        <taxon>Methanomicrobiales</taxon>
        <taxon>Methanomicrobiaceae</taxon>
        <taxon>Methanogenium</taxon>
    </lineage>
</organism>
<dbReference type="InterPro" id="IPR040393">
    <property type="entry name" value="TREX1/2"/>
</dbReference>
<dbReference type="Proteomes" id="UP001143747">
    <property type="component" value="Unassembled WGS sequence"/>
</dbReference>
<evidence type="ECO:0000313" key="9">
    <source>
        <dbReference type="EMBL" id="MDE4907733.1"/>
    </source>
</evidence>
<accession>A0A9Q4KT54</accession>
<dbReference type="InterPro" id="IPR036397">
    <property type="entry name" value="RNaseH_sf"/>
</dbReference>
<dbReference type="InterPro" id="IPR013520">
    <property type="entry name" value="Ribonucl_H"/>
</dbReference>
<comment type="cofactor">
    <cofactor evidence="1">
        <name>Mg(2+)</name>
        <dbReference type="ChEBI" id="CHEBI:18420"/>
    </cofactor>
</comment>
<evidence type="ECO:0000256" key="7">
    <source>
        <dbReference type="ARBA" id="ARBA00025769"/>
    </source>
</evidence>
<dbReference type="GO" id="GO:0006308">
    <property type="term" value="P:DNA catabolic process"/>
    <property type="evidence" value="ECO:0007669"/>
    <property type="project" value="TreeGrafter"/>
</dbReference>
<name>A0A9Q4KT54_9EURY</name>
<dbReference type="GO" id="GO:0005737">
    <property type="term" value="C:cytoplasm"/>
    <property type="evidence" value="ECO:0007669"/>
    <property type="project" value="TreeGrafter"/>
</dbReference>
<gene>
    <name evidence="9" type="ORF">L0665_03790</name>
</gene>
<protein>
    <submittedName>
        <fullName evidence="9">3'-5' exonuclease</fullName>
    </submittedName>
</protein>
<dbReference type="Gene3D" id="3.30.420.10">
    <property type="entry name" value="Ribonuclease H-like superfamily/Ribonuclease H"/>
    <property type="match status" value="1"/>
</dbReference>
<evidence type="ECO:0000256" key="5">
    <source>
        <dbReference type="ARBA" id="ARBA00022839"/>
    </source>
</evidence>
<evidence type="ECO:0000259" key="8">
    <source>
        <dbReference type="SMART" id="SM00479"/>
    </source>
</evidence>
<dbReference type="RefSeq" id="WP_274924381.1">
    <property type="nucleotide sequence ID" value="NZ_JAKELO010000002.1"/>
</dbReference>
<dbReference type="SMART" id="SM00479">
    <property type="entry name" value="EXOIII"/>
    <property type="match status" value="1"/>
</dbReference>
<reference evidence="9" key="1">
    <citation type="submission" date="2022-01" db="EMBL/GenBank/DDBJ databases">
        <title>Draft genome of Methanogenium marinum DSM 15558.</title>
        <authorList>
            <person name="Chen S.-C."/>
            <person name="You Y.-T."/>
        </authorList>
    </citation>
    <scope>NUCLEOTIDE SEQUENCE</scope>
    <source>
        <strain evidence="9">DSM 15558</strain>
    </source>
</reference>
<evidence type="ECO:0000256" key="6">
    <source>
        <dbReference type="ARBA" id="ARBA00022842"/>
    </source>
</evidence>
<dbReference type="InterPro" id="IPR012337">
    <property type="entry name" value="RNaseH-like_sf"/>
</dbReference>
<comment type="similarity">
    <text evidence="7">Belongs to the exonuclease superfamily. TREX family.</text>
</comment>
<keyword evidence="5 9" id="KW-0269">Exonuclease</keyword>
<keyword evidence="4" id="KW-0378">Hydrolase</keyword>
<dbReference type="CDD" id="cd06127">
    <property type="entry name" value="DEDDh"/>
    <property type="match status" value="1"/>
</dbReference>
<dbReference type="PANTHER" id="PTHR13058:SF19">
    <property type="entry name" value="LD40940P"/>
    <property type="match status" value="1"/>
</dbReference>
<dbReference type="PANTHER" id="PTHR13058">
    <property type="entry name" value="THREE PRIME REPAIR EXONUCLEASE 1, 2"/>
    <property type="match status" value="1"/>
</dbReference>
<dbReference type="GO" id="GO:0046872">
    <property type="term" value="F:metal ion binding"/>
    <property type="evidence" value="ECO:0007669"/>
    <property type="project" value="UniProtKB-KW"/>
</dbReference>
<proteinExistence type="inferred from homology"/>
<feature type="domain" description="Exonuclease" evidence="8">
    <location>
        <begin position="12"/>
        <end position="192"/>
    </location>
</feature>
<dbReference type="EMBL" id="JAKELO010000002">
    <property type="protein sequence ID" value="MDE4907733.1"/>
    <property type="molecule type" value="Genomic_DNA"/>
</dbReference>
<dbReference type="Pfam" id="PF00929">
    <property type="entry name" value="RNase_T"/>
    <property type="match status" value="1"/>
</dbReference>
<dbReference type="SUPFAM" id="SSF53098">
    <property type="entry name" value="Ribonuclease H-like"/>
    <property type="match status" value="1"/>
</dbReference>
<dbReference type="GO" id="GO:0003676">
    <property type="term" value="F:nucleic acid binding"/>
    <property type="evidence" value="ECO:0007669"/>
    <property type="project" value="InterPro"/>
</dbReference>
<keyword evidence="3" id="KW-0479">Metal-binding</keyword>
<keyword evidence="6" id="KW-0460">Magnesium</keyword>
<evidence type="ECO:0000256" key="3">
    <source>
        <dbReference type="ARBA" id="ARBA00022723"/>
    </source>
</evidence>
<sequence>MQEDESQAHLCTFLAFDTETTGLAGNENTRLIEIAWVKGTFSSHDAETWQYLIKPVRMLVPDKITELTGITDEMLCTSGIPARDAISAFSDAVKTSDCVIAHNMSFDKTIIADECSRLGIPDPLSKAYLFCTMKAGVRYRKRNTNRPQKKTISLINLHKAIFGTVPPTSHRALPDAISCARCAWILAKSDTFPENGAFGR</sequence>
<evidence type="ECO:0000256" key="1">
    <source>
        <dbReference type="ARBA" id="ARBA00001946"/>
    </source>
</evidence>
<evidence type="ECO:0000256" key="2">
    <source>
        <dbReference type="ARBA" id="ARBA00022722"/>
    </source>
</evidence>
<comment type="caution">
    <text evidence="9">The sequence shown here is derived from an EMBL/GenBank/DDBJ whole genome shotgun (WGS) entry which is preliminary data.</text>
</comment>
<keyword evidence="10" id="KW-1185">Reference proteome</keyword>
<evidence type="ECO:0000256" key="4">
    <source>
        <dbReference type="ARBA" id="ARBA00022801"/>
    </source>
</evidence>
<keyword evidence="2" id="KW-0540">Nuclease</keyword>
<dbReference type="GO" id="GO:0008296">
    <property type="term" value="F:3'-5'-DNA exonuclease activity"/>
    <property type="evidence" value="ECO:0007669"/>
    <property type="project" value="TreeGrafter"/>
</dbReference>
<dbReference type="AlphaFoldDB" id="A0A9Q4KT54"/>
<evidence type="ECO:0000313" key="10">
    <source>
        <dbReference type="Proteomes" id="UP001143747"/>
    </source>
</evidence>